<dbReference type="InterPro" id="IPR032710">
    <property type="entry name" value="NTF2-like_dom_sf"/>
</dbReference>
<dbReference type="SUPFAM" id="SSF54427">
    <property type="entry name" value="NTF2-like"/>
    <property type="match status" value="1"/>
</dbReference>
<name>A0A1S1N7Y1_9GAMM</name>
<accession>A0A1S1N7Y1</accession>
<protein>
    <recommendedName>
        <fullName evidence="4">SnoaL-like domain-containing protein</fullName>
    </recommendedName>
</protein>
<dbReference type="RefSeq" id="WP_070992802.1">
    <property type="nucleotide sequence ID" value="NZ_CBCSHD010000009.1"/>
</dbReference>
<gene>
    <name evidence="2" type="ORF">BIW53_14895</name>
</gene>
<comment type="caution">
    <text evidence="2">The sequence shown here is derived from an EMBL/GenBank/DDBJ whole genome shotgun (WGS) entry which is preliminary data.</text>
</comment>
<keyword evidence="3" id="KW-1185">Reference proteome</keyword>
<dbReference type="OrthoDB" id="5738463at2"/>
<sequence length="149" mass="16792">MNKKLIINIFIVLTLLFTLSAKAAPTAELIKKFISASENARQPNSNEEAIAKYLAFFTDDFTDHHPKYGVSFTGKGKLKKGIINKGASMVSVVETIDNIIIGTDTAVVVVNEDSKYYKNKKLKHYKGRTILVLEFNEQGLITQMRRYMD</sequence>
<dbReference type="Proteomes" id="UP000180253">
    <property type="component" value="Unassembled WGS sequence"/>
</dbReference>
<organism evidence="2 3">
    <name type="scientific">Pseudoalteromonas byunsanensis</name>
    <dbReference type="NCBI Taxonomy" id="327939"/>
    <lineage>
        <taxon>Bacteria</taxon>
        <taxon>Pseudomonadati</taxon>
        <taxon>Pseudomonadota</taxon>
        <taxon>Gammaproteobacteria</taxon>
        <taxon>Alteromonadales</taxon>
        <taxon>Pseudoalteromonadaceae</taxon>
        <taxon>Pseudoalteromonas</taxon>
    </lineage>
</organism>
<evidence type="ECO:0008006" key="4">
    <source>
        <dbReference type="Google" id="ProtNLM"/>
    </source>
</evidence>
<dbReference type="AlphaFoldDB" id="A0A1S1N7Y1"/>
<evidence type="ECO:0000313" key="3">
    <source>
        <dbReference type="Proteomes" id="UP000180253"/>
    </source>
</evidence>
<evidence type="ECO:0000313" key="2">
    <source>
        <dbReference type="EMBL" id="OHU94364.1"/>
    </source>
</evidence>
<evidence type="ECO:0000256" key="1">
    <source>
        <dbReference type="SAM" id="SignalP"/>
    </source>
</evidence>
<feature type="chain" id="PRO_5010362713" description="SnoaL-like domain-containing protein" evidence="1">
    <location>
        <begin position="24"/>
        <end position="149"/>
    </location>
</feature>
<keyword evidence="1" id="KW-0732">Signal</keyword>
<feature type="signal peptide" evidence="1">
    <location>
        <begin position="1"/>
        <end position="23"/>
    </location>
</feature>
<dbReference type="EMBL" id="MNAN01000034">
    <property type="protein sequence ID" value="OHU94364.1"/>
    <property type="molecule type" value="Genomic_DNA"/>
</dbReference>
<proteinExistence type="predicted"/>
<dbReference type="Gene3D" id="3.10.450.50">
    <property type="match status" value="1"/>
</dbReference>
<reference evidence="2 3" key="1">
    <citation type="submission" date="2016-10" db="EMBL/GenBank/DDBJ databases">
        <title>Pseudoalteromonas amylolytica sp. nov., isolated from the surface seawater.</title>
        <authorList>
            <person name="Wu Y.-H."/>
            <person name="Cheng H."/>
            <person name="Jin X.-B."/>
            <person name="Wang C.-S."/>
            <person name="Xu X.-W."/>
        </authorList>
    </citation>
    <scope>NUCLEOTIDE SEQUENCE [LARGE SCALE GENOMIC DNA]</scope>
    <source>
        <strain evidence="2 3">JCM 12483</strain>
    </source>
</reference>